<dbReference type="AlphaFoldDB" id="A0A6A3M2T3"/>
<dbReference type="Proteomes" id="UP000460718">
    <property type="component" value="Unassembled WGS sequence"/>
</dbReference>
<accession>A0A6A3M2T3</accession>
<proteinExistence type="predicted"/>
<gene>
    <name evidence="1" type="ORF">PF011_g2795</name>
</gene>
<protein>
    <submittedName>
        <fullName evidence="1">Uncharacterized protein</fullName>
    </submittedName>
</protein>
<name>A0A6A3M2T3_9STRA</name>
<evidence type="ECO:0000313" key="2">
    <source>
        <dbReference type="Proteomes" id="UP000460718"/>
    </source>
</evidence>
<sequence>MDGVRRQGADRRFVERIGGYLADVVGVCRFKFRSIFNGVIEVEACVVAGCTNVFLLGVDFMTAKTMGFHRNEARCAHNGRSVVIIFRTQGDSGKARVATVRMVTKASLAGDAVASVQMSVVAEDGEQGRFIPTTYTGSVMLAATITTAHHGRAWVPVTNANSTAAKLPSKKELGTWLPVDKDMTIVAMNGELEPNRLEKWLDSQGDAETPLDDENEIRVGDAEPSTRALFTKLLRIYRQLTMNKSDCPPAAALDVHHHIDTGDSAPIMLKRRRQAQMKDEIVEEIVTKILQAG</sequence>
<evidence type="ECO:0000313" key="1">
    <source>
        <dbReference type="EMBL" id="KAE9025936.1"/>
    </source>
</evidence>
<comment type="caution">
    <text evidence="1">The sequence shown here is derived from an EMBL/GenBank/DDBJ whole genome shotgun (WGS) entry which is preliminary data.</text>
</comment>
<dbReference type="EMBL" id="QXFW01000086">
    <property type="protein sequence ID" value="KAE9025936.1"/>
    <property type="molecule type" value="Genomic_DNA"/>
</dbReference>
<organism evidence="1 2">
    <name type="scientific">Phytophthora fragariae</name>
    <dbReference type="NCBI Taxonomy" id="53985"/>
    <lineage>
        <taxon>Eukaryota</taxon>
        <taxon>Sar</taxon>
        <taxon>Stramenopiles</taxon>
        <taxon>Oomycota</taxon>
        <taxon>Peronosporomycetes</taxon>
        <taxon>Peronosporales</taxon>
        <taxon>Peronosporaceae</taxon>
        <taxon>Phytophthora</taxon>
    </lineage>
</organism>
<reference evidence="1 2" key="1">
    <citation type="submission" date="2018-09" db="EMBL/GenBank/DDBJ databases">
        <title>Genomic investigation of the strawberry pathogen Phytophthora fragariae indicates pathogenicity is determined by transcriptional variation in three key races.</title>
        <authorList>
            <person name="Adams T.M."/>
            <person name="Armitage A.D."/>
            <person name="Sobczyk M.K."/>
            <person name="Bates H.J."/>
            <person name="Dunwell J.M."/>
            <person name="Nellist C.F."/>
            <person name="Harrison R.J."/>
        </authorList>
    </citation>
    <scope>NUCLEOTIDE SEQUENCE [LARGE SCALE GENOMIC DNA]</scope>
    <source>
        <strain evidence="1 2">SCRP245</strain>
    </source>
</reference>